<evidence type="ECO:0008006" key="9">
    <source>
        <dbReference type="Google" id="ProtNLM"/>
    </source>
</evidence>
<evidence type="ECO:0000256" key="2">
    <source>
        <dbReference type="ARBA" id="ARBA00022737"/>
    </source>
</evidence>
<dbReference type="NCBIfam" id="TIGR00756">
    <property type="entry name" value="PPR"/>
    <property type="match status" value="3"/>
</dbReference>
<dbReference type="PROSITE" id="PS51375">
    <property type="entry name" value="PPR"/>
    <property type="match status" value="6"/>
</dbReference>
<feature type="compositionally biased region" description="Basic residues" evidence="6">
    <location>
        <begin position="115"/>
        <end position="138"/>
    </location>
</feature>
<name>A0ABR1JZY5_9AGAR</name>
<dbReference type="SUPFAM" id="SSF48452">
    <property type="entry name" value="TPR-like"/>
    <property type="match status" value="1"/>
</dbReference>
<feature type="repeat" description="PPR" evidence="5">
    <location>
        <begin position="620"/>
        <end position="654"/>
    </location>
</feature>
<dbReference type="Gene3D" id="1.25.40.10">
    <property type="entry name" value="Tetratricopeptide repeat domain"/>
    <property type="match status" value="3"/>
</dbReference>
<dbReference type="InterPro" id="IPR002885">
    <property type="entry name" value="PPR_rpt"/>
</dbReference>
<evidence type="ECO:0000256" key="6">
    <source>
        <dbReference type="SAM" id="MobiDB-lite"/>
    </source>
</evidence>
<comment type="function">
    <text evidence="3">Regulates mitochondrial small subunit maturation by controlling 15S rRNA 5'-end processing. Localizes to the 5' precursor of the 15S rRNA in a position that is subsequently occupied by mS47 in the mature yeast mtSSU. Uses structure and sequence-specific RNA recognition, binding to a single-stranded region of the precursor and specifically recognizing bases -6 to -1. The exchange of Ccm1 for mS47 is coupled to the irreversible removal of precursor rRNA that is accompanied by conformational changes of the mitoribosomal proteins uS5m and mS26. These conformational changes signal completion of 5'-end rRNA processing through protection of the mature 5'-end of the 15S rRNA and stabilization of mS47. The removal of the 5' precursor together with the dissociation of Ccm1 may be catalyzed by the 5'-3' exoribonuclease Pet127. Involved in the specific removal of group I introns in mitochondrial encoded transcripts.</text>
</comment>
<dbReference type="PANTHER" id="PTHR47447:SF23">
    <property type="entry name" value="PENTACOTRIPEPTIDE-REPEAT REGION OF PRORP DOMAIN-CONTAINING PROTEIN"/>
    <property type="match status" value="1"/>
</dbReference>
<feature type="repeat" description="PPR" evidence="5">
    <location>
        <begin position="729"/>
        <end position="759"/>
    </location>
</feature>
<evidence type="ECO:0000313" key="8">
    <source>
        <dbReference type="Proteomes" id="UP001498398"/>
    </source>
</evidence>
<dbReference type="EMBL" id="JBANRG010000002">
    <property type="protein sequence ID" value="KAK7470355.1"/>
    <property type="molecule type" value="Genomic_DNA"/>
</dbReference>
<feature type="compositionally biased region" description="Low complexity" evidence="6">
    <location>
        <begin position="147"/>
        <end position="176"/>
    </location>
</feature>
<dbReference type="Proteomes" id="UP001498398">
    <property type="component" value="Unassembled WGS sequence"/>
</dbReference>
<comment type="similarity">
    <text evidence="1">Belongs to the CCM1 family.</text>
</comment>
<keyword evidence="8" id="KW-1185">Reference proteome</keyword>
<feature type="repeat" description="PPR" evidence="5">
    <location>
        <begin position="585"/>
        <end position="619"/>
    </location>
</feature>
<organism evidence="7 8">
    <name type="scientific">Marasmiellus scandens</name>
    <dbReference type="NCBI Taxonomy" id="2682957"/>
    <lineage>
        <taxon>Eukaryota</taxon>
        <taxon>Fungi</taxon>
        <taxon>Dikarya</taxon>
        <taxon>Basidiomycota</taxon>
        <taxon>Agaricomycotina</taxon>
        <taxon>Agaricomycetes</taxon>
        <taxon>Agaricomycetidae</taxon>
        <taxon>Agaricales</taxon>
        <taxon>Marasmiineae</taxon>
        <taxon>Omphalotaceae</taxon>
        <taxon>Marasmiellus</taxon>
    </lineage>
</organism>
<proteinExistence type="inferred from homology"/>
<keyword evidence="2" id="KW-0677">Repeat</keyword>
<accession>A0ABR1JZY5</accession>
<gene>
    <name evidence="7" type="ORF">VKT23_001783</name>
</gene>
<dbReference type="Pfam" id="PF12854">
    <property type="entry name" value="PPR_1"/>
    <property type="match status" value="1"/>
</dbReference>
<evidence type="ECO:0000256" key="1">
    <source>
        <dbReference type="ARBA" id="ARBA00006192"/>
    </source>
</evidence>
<evidence type="ECO:0000256" key="5">
    <source>
        <dbReference type="PROSITE-ProRule" id="PRU00708"/>
    </source>
</evidence>
<sequence>MLEPVAAVILNTVVLCGRSHPERSAPLQSVVKITKSTSGRAITSDFFIPQPRRVKGKERATGCTDDVCHSSQCREWSYNAVSIPKTCHWVVMKEIHPTRDRPIRRPYVQRSTPSIRRHASSSRISGRHLHPIVQRRHVSGMPDGNGDASDNDSPSFSSPTSSHSSSPDPSPSYKPSNTTSSRTGHSIDAKIAAVDRLRGVIRAPTAELDMDKTWRAYEAVISTGAEELLNVPDILAFCDKVLTFAEAKYDANVQVDTLHDWGRRLRDMLLKVKPQIALESLYDYWRRCSLARTWTLTGQPDEAIALLEEIRKIPLVYEEASRTIHVYRAIISSLYLYNGAPAVVDFLVQEWVHIGSYLSKANKWHHSGHSEAGHLLRKTTHELISRIERPEALFTDRERQDWDPENRKILGELLILCYCAQKLPLSALDVYHEMERQSIQTPINIKLLIVRALVQEDALGPAKELFASIPDTTLFKYYLQTALYLFAHDGDNERAESYYNELVDQGWVNEVDVAMLLHSYATQGRTEQVCTLFDSFFPIGEDGKRSNFPNKLHFSIVIYAHAQIGDVVGINKWLEIMAQAQMSPDVYVFTMILQAFAKRGEMNHVGTILSQMREYGIPPNVVTYTNIMTLLAHRKDPMGAEVMYKRAVREGVIPDRRMINALMNAHVEAGSWKGVIRVFDYIHSNPKINIRLTVEVYNTLLKAYILIGAPFRIVLRLFSKLENSKVKPDTYTYALLIQSACDSGKMEIASDIFHEMDQRASWQSHLHIDVYIMTILMAGYLRGHYRQKARAVYEEMQNRGIQPTAVTFRAILHAYGNERSEKSIKVAEDFVNTLMSSEHKPWITPAHGRATALELIYGPLLNGYTKKRRPEEVERIFQEYLDAGGSPTLGTLTSLLNVYRKSYNIDSCLQLWPQIFEMGLKHTTDRPLFDSTDGDDDPSRNRLQANILCVPLSIYVDALSAAGMHLEIAAVWKRFQVHGFSFDSHNWNHLAIALIRAGEPERAFQIIEKVLLPYQRQSRSLLQARDMTPDSPLAFDEEPDPADVGGHEQRTSAYRRYMKMWTTSKKIRGITEIEGDPETGEIPDHDNDFAHPLHILHQLSPSWNLWRPHNLTLKILLHAFNRLRAGYIIPPAVPGKQVSSEELENPQNKQTAREIVERIYADNPETIALLRKFDARERRRLGRKYDYKYTYV</sequence>
<dbReference type="Pfam" id="PF13041">
    <property type="entry name" value="PPR_2"/>
    <property type="match status" value="2"/>
</dbReference>
<evidence type="ECO:0000256" key="3">
    <source>
        <dbReference type="ARBA" id="ARBA00044493"/>
    </source>
</evidence>
<feature type="repeat" description="PPR" evidence="5">
    <location>
        <begin position="853"/>
        <end position="887"/>
    </location>
</feature>
<reference evidence="7 8" key="1">
    <citation type="submission" date="2024-01" db="EMBL/GenBank/DDBJ databases">
        <title>A draft genome for the cacao thread blight pathogen Marasmiellus scandens.</title>
        <authorList>
            <person name="Baruah I.K."/>
            <person name="Leung J."/>
            <person name="Bukari Y."/>
            <person name="Amoako-Attah I."/>
            <person name="Meinhardt L.W."/>
            <person name="Bailey B.A."/>
            <person name="Cohen S.P."/>
        </authorList>
    </citation>
    <scope>NUCLEOTIDE SEQUENCE [LARGE SCALE GENOMIC DNA]</scope>
    <source>
        <strain evidence="7 8">GH-19</strain>
    </source>
</reference>
<dbReference type="PANTHER" id="PTHR47447">
    <property type="entry name" value="OS03G0856100 PROTEIN"/>
    <property type="match status" value="1"/>
</dbReference>
<comment type="subunit">
    <text evidence="4">Binds to mitochondrial small subunit 15S rRNA.</text>
</comment>
<evidence type="ECO:0000313" key="7">
    <source>
        <dbReference type="EMBL" id="KAK7470355.1"/>
    </source>
</evidence>
<dbReference type="InterPro" id="IPR011990">
    <property type="entry name" value="TPR-like_helical_dom_sf"/>
</dbReference>
<feature type="repeat" description="PPR" evidence="5">
    <location>
        <begin position="769"/>
        <end position="803"/>
    </location>
</feature>
<evidence type="ECO:0000256" key="4">
    <source>
        <dbReference type="ARBA" id="ARBA00044511"/>
    </source>
</evidence>
<protein>
    <recommendedName>
        <fullName evidence="9">Pentatricopeptide repeat-containing protein</fullName>
    </recommendedName>
</protein>
<comment type="caution">
    <text evidence="7">The sequence shown here is derived from an EMBL/GenBank/DDBJ whole genome shotgun (WGS) entry which is preliminary data.</text>
</comment>
<feature type="region of interest" description="Disordered" evidence="6">
    <location>
        <begin position="101"/>
        <end position="187"/>
    </location>
</feature>
<dbReference type="Pfam" id="PF01535">
    <property type="entry name" value="PPR"/>
    <property type="match status" value="2"/>
</dbReference>
<feature type="repeat" description="PPR" evidence="5">
    <location>
        <begin position="693"/>
        <end position="728"/>
    </location>
</feature>